<sequence>MPNGIVTMPPPSGMIDNAVSTMAKMKKPW</sequence>
<evidence type="ECO:0000313" key="2">
    <source>
        <dbReference type="Proteomes" id="UP000039021"/>
    </source>
</evidence>
<reference evidence="2" key="1">
    <citation type="submission" date="2015-03" db="EMBL/GenBank/DDBJ databases">
        <authorList>
            <consortium name="Pathogen Informatics"/>
        </authorList>
    </citation>
    <scope>NUCLEOTIDE SEQUENCE [LARGE SCALE GENOMIC DNA]</scope>
    <source>
        <strain evidence="2">N09902308</strain>
    </source>
</reference>
<dbReference type="EMBL" id="CSBK01001613">
    <property type="protein sequence ID" value="COY91531.1"/>
    <property type="molecule type" value="Genomic_DNA"/>
</dbReference>
<accession>A0A916PGV5</accession>
<name>A0A916PGV5_MYCTX</name>
<proteinExistence type="predicted"/>
<comment type="caution">
    <text evidence="1">The sequence shown here is derived from an EMBL/GenBank/DDBJ whole genome shotgun (WGS) entry which is preliminary data.</text>
</comment>
<evidence type="ECO:0000313" key="1">
    <source>
        <dbReference type="EMBL" id="COY91531.1"/>
    </source>
</evidence>
<dbReference type="AlphaFoldDB" id="A0A916PGV5"/>
<gene>
    <name evidence="1" type="ORF">ERS007739_03201</name>
</gene>
<organism evidence="1 2">
    <name type="scientific">Mycobacterium tuberculosis</name>
    <dbReference type="NCBI Taxonomy" id="1773"/>
    <lineage>
        <taxon>Bacteria</taxon>
        <taxon>Bacillati</taxon>
        <taxon>Actinomycetota</taxon>
        <taxon>Actinomycetes</taxon>
        <taxon>Mycobacteriales</taxon>
        <taxon>Mycobacteriaceae</taxon>
        <taxon>Mycobacterium</taxon>
        <taxon>Mycobacterium tuberculosis complex</taxon>
    </lineage>
</organism>
<dbReference type="Proteomes" id="UP000039021">
    <property type="component" value="Unassembled WGS sequence"/>
</dbReference>
<protein>
    <submittedName>
        <fullName evidence="1">Uncharacterized protein</fullName>
    </submittedName>
</protein>